<evidence type="ECO:0000256" key="10">
    <source>
        <dbReference type="ARBA" id="ARBA00023163"/>
    </source>
</evidence>
<evidence type="ECO:0000259" key="14">
    <source>
        <dbReference type="PROSITE" id="PS51671"/>
    </source>
</evidence>
<dbReference type="Gene3D" id="3.30.450.20">
    <property type="entry name" value="PAS domain"/>
    <property type="match status" value="1"/>
</dbReference>
<name>A0A4P7CDM2_9PAST</name>
<keyword evidence="6" id="KW-0067">ATP-binding</keyword>
<evidence type="ECO:0000256" key="11">
    <source>
        <dbReference type="ARBA" id="ARBA00029500"/>
    </source>
</evidence>
<accession>A0A4P7CDM2</accession>
<keyword evidence="2" id="KW-0963">Cytoplasm</keyword>
<dbReference type="InterPro" id="IPR000014">
    <property type="entry name" value="PAS"/>
</dbReference>
<dbReference type="GO" id="GO:0003677">
    <property type="term" value="F:DNA binding"/>
    <property type="evidence" value="ECO:0007669"/>
    <property type="project" value="UniProtKB-KW"/>
</dbReference>
<dbReference type="SUPFAM" id="SSF52540">
    <property type="entry name" value="P-loop containing nucleoside triphosphate hydrolases"/>
    <property type="match status" value="1"/>
</dbReference>
<dbReference type="Pfam" id="PF18024">
    <property type="entry name" value="HTH_50"/>
    <property type="match status" value="1"/>
</dbReference>
<dbReference type="Gene3D" id="3.30.70.260">
    <property type="match status" value="1"/>
</dbReference>
<keyword evidence="8" id="KW-0238">DNA-binding</keyword>
<gene>
    <name evidence="15" type="ORF">EXH44_01275</name>
</gene>
<dbReference type="GO" id="GO:0006355">
    <property type="term" value="P:regulation of DNA-templated transcription"/>
    <property type="evidence" value="ECO:0007669"/>
    <property type="project" value="InterPro"/>
</dbReference>
<protein>
    <recommendedName>
        <fullName evidence="11">HTH-type transcriptional regulatory protein TyrR</fullName>
    </recommendedName>
</protein>
<keyword evidence="5" id="KW-0058">Aromatic hydrocarbons catabolism</keyword>
<keyword evidence="10" id="KW-0804">Transcription</keyword>
<dbReference type="SUPFAM" id="SSF46689">
    <property type="entry name" value="Homeodomain-like"/>
    <property type="match status" value="1"/>
</dbReference>
<evidence type="ECO:0000256" key="4">
    <source>
        <dbReference type="ARBA" id="ARBA00022741"/>
    </source>
</evidence>
<organism evidence="15 16">
    <name type="scientific">Actinobacillus indolicus</name>
    <dbReference type="NCBI Taxonomy" id="51049"/>
    <lineage>
        <taxon>Bacteria</taxon>
        <taxon>Pseudomonadati</taxon>
        <taxon>Pseudomonadota</taxon>
        <taxon>Gammaproteobacteria</taxon>
        <taxon>Pasteurellales</taxon>
        <taxon>Pasteurellaceae</taxon>
        <taxon>Actinobacillus</taxon>
    </lineage>
</organism>
<dbReference type="GO" id="GO:0005524">
    <property type="term" value="F:ATP binding"/>
    <property type="evidence" value="ECO:0007669"/>
    <property type="project" value="UniProtKB-KW"/>
</dbReference>
<dbReference type="InterPro" id="IPR002912">
    <property type="entry name" value="ACT_dom"/>
</dbReference>
<dbReference type="NCBIfam" id="TIGR04381">
    <property type="entry name" value="HTH_TypR"/>
    <property type="match status" value="1"/>
</dbReference>
<dbReference type="InterPro" id="IPR045865">
    <property type="entry name" value="ACT-like_dom_sf"/>
</dbReference>
<proteinExistence type="predicted"/>
<comment type="subcellular location">
    <subcellularLocation>
        <location evidence="1">Cytoplasm</location>
    </subcellularLocation>
</comment>
<dbReference type="InterPro" id="IPR002078">
    <property type="entry name" value="Sigma_54_int"/>
</dbReference>
<dbReference type="PROSITE" id="PS50045">
    <property type="entry name" value="SIGMA54_INTERACT_4"/>
    <property type="match status" value="1"/>
</dbReference>
<evidence type="ECO:0000256" key="1">
    <source>
        <dbReference type="ARBA" id="ARBA00004496"/>
    </source>
</evidence>
<sequence length="532" mass="60685">MRFAIECIERVGVAQDILGLLATQGINLEGIELQKLDEKGLVYLRTEAMEEAQKANFVSQLKNIPSITAVQEIYHLPQERKNLELRALIEALPNPVLSLDLNGKIAFANSQACKLLLPIYRQSLPKKKQQDILSLEGVELNEIIVNLNRTKWYQWVLQQGRSILPTTLQPVSHPIQFNDQVWRMDLLPIELWEYAQNRPLGYVVTLQSQQTMQLDLRQFMANQNSDFDHILTKSAKMKAVIEQAKKFATLNMPLLIQGETGTGKDLFAKACHQFSFRRDQKFIAVNCAGLPAEEAESEMFGHHGGDRTHVGFFEYAHGGTVLLDSISELSLEMQGKLLRFLNDGSFRRVGEDKEIQVDVRVICTSQKPLNILVGEGKIREDLYHRLNVLTLNLPPLRERQGDLTLLADYFITQISQQLGIRKPSYDEQFIKALQGYHWPGNLRELYNAIYRACSLAQDHLRAVDLNLPEEVVNHFEITHLEQGSLEELVNRFEASLLRKFYAEYPSTRKLAQRLGVSHTAIANKLRTYGIGK</sequence>
<dbReference type="PROSITE" id="PS51671">
    <property type="entry name" value="ACT"/>
    <property type="match status" value="1"/>
</dbReference>
<dbReference type="InterPro" id="IPR009057">
    <property type="entry name" value="Homeodomain-like_sf"/>
</dbReference>
<evidence type="ECO:0000256" key="6">
    <source>
        <dbReference type="ARBA" id="ARBA00022840"/>
    </source>
</evidence>
<dbReference type="AlphaFoldDB" id="A0A4P7CDM2"/>
<dbReference type="InterPro" id="IPR030828">
    <property type="entry name" value="HTH_TyrR"/>
</dbReference>
<dbReference type="PROSITE" id="PS00688">
    <property type="entry name" value="SIGMA54_INTERACT_3"/>
    <property type="match status" value="1"/>
</dbReference>
<dbReference type="Pfam" id="PF25601">
    <property type="entry name" value="AAA_lid_14"/>
    <property type="match status" value="1"/>
</dbReference>
<dbReference type="PANTHER" id="PTHR32071:SF3">
    <property type="entry name" value="HTH-TYPE TRANSCRIPTIONAL REGULATORY PROTEIN TYRR"/>
    <property type="match status" value="1"/>
</dbReference>
<dbReference type="InterPro" id="IPR003593">
    <property type="entry name" value="AAA+_ATPase"/>
</dbReference>
<evidence type="ECO:0000256" key="3">
    <source>
        <dbReference type="ARBA" id="ARBA00022491"/>
    </source>
</evidence>
<dbReference type="InterPro" id="IPR058031">
    <property type="entry name" value="AAA_lid_NorR"/>
</dbReference>
<dbReference type="SMART" id="SM00382">
    <property type="entry name" value="AAA"/>
    <property type="match status" value="1"/>
</dbReference>
<dbReference type="CDD" id="cd00009">
    <property type="entry name" value="AAA"/>
    <property type="match status" value="1"/>
</dbReference>
<evidence type="ECO:0000256" key="5">
    <source>
        <dbReference type="ARBA" id="ARBA00022797"/>
    </source>
</evidence>
<dbReference type="Gene3D" id="3.40.50.300">
    <property type="entry name" value="P-loop containing nucleotide triphosphate hydrolases"/>
    <property type="match status" value="1"/>
</dbReference>
<dbReference type="InterPro" id="IPR025662">
    <property type="entry name" value="Sigma_54_int_dom_ATP-bd_1"/>
</dbReference>
<feature type="domain" description="ACT" evidence="14">
    <location>
        <begin position="2"/>
        <end position="75"/>
    </location>
</feature>
<evidence type="ECO:0000256" key="8">
    <source>
        <dbReference type="ARBA" id="ARBA00023125"/>
    </source>
</evidence>
<evidence type="ECO:0000256" key="2">
    <source>
        <dbReference type="ARBA" id="ARBA00022490"/>
    </source>
</evidence>
<dbReference type="Proteomes" id="UP000294444">
    <property type="component" value="Chromosome"/>
</dbReference>
<evidence type="ECO:0000313" key="16">
    <source>
        <dbReference type="Proteomes" id="UP000294444"/>
    </source>
</evidence>
<keyword evidence="7" id="KW-0805">Transcription regulation</keyword>
<dbReference type="PROSITE" id="PS00675">
    <property type="entry name" value="SIGMA54_INTERACT_1"/>
    <property type="match status" value="1"/>
</dbReference>
<evidence type="ECO:0000256" key="9">
    <source>
        <dbReference type="ARBA" id="ARBA00023159"/>
    </source>
</evidence>
<evidence type="ECO:0000313" key="15">
    <source>
        <dbReference type="EMBL" id="QBQ62953.1"/>
    </source>
</evidence>
<keyword evidence="16" id="KW-1185">Reference proteome</keyword>
<dbReference type="Gene3D" id="1.10.10.60">
    <property type="entry name" value="Homeodomain-like"/>
    <property type="match status" value="1"/>
</dbReference>
<feature type="domain" description="Sigma-54 factor interaction" evidence="12">
    <location>
        <begin position="230"/>
        <end position="454"/>
    </location>
</feature>
<keyword evidence="4" id="KW-0547">Nucleotide-binding</keyword>
<dbReference type="SUPFAM" id="SSF55021">
    <property type="entry name" value="ACT-like"/>
    <property type="match status" value="1"/>
</dbReference>
<dbReference type="Pfam" id="PF00158">
    <property type="entry name" value="Sigma54_activat"/>
    <property type="match status" value="1"/>
</dbReference>
<evidence type="ECO:0000259" key="12">
    <source>
        <dbReference type="PROSITE" id="PS50045"/>
    </source>
</evidence>
<evidence type="ECO:0000256" key="7">
    <source>
        <dbReference type="ARBA" id="ARBA00023015"/>
    </source>
</evidence>
<dbReference type="InterPro" id="IPR025944">
    <property type="entry name" value="Sigma_54_int_dom_CS"/>
</dbReference>
<dbReference type="PROSITE" id="PS50112">
    <property type="entry name" value="PAS"/>
    <property type="match status" value="1"/>
</dbReference>
<reference evidence="15 16" key="1">
    <citation type="submission" date="2019-03" db="EMBL/GenBank/DDBJ databases">
        <authorList>
            <person name="Che Y."/>
            <person name="Zhou L."/>
        </authorList>
    </citation>
    <scope>NUCLEOTIDE SEQUENCE [LARGE SCALE GENOMIC DNA]</scope>
    <source>
        <strain evidence="15 16">AIFJ1607</strain>
    </source>
</reference>
<dbReference type="FunFam" id="3.40.50.300:FF:000006">
    <property type="entry name" value="DNA-binding transcriptional regulator NtrC"/>
    <property type="match status" value="1"/>
</dbReference>
<dbReference type="InterPro" id="IPR027417">
    <property type="entry name" value="P-loop_NTPase"/>
</dbReference>
<feature type="domain" description="PAS" evidence="13">
    <location>
        <begin position="81"/>
        <end position="116"/>
    </location>
</feature>
<keyword evidence="3" id="KW-0678">Repressor</keyword>
<keyword evidence="9" id="KW-0010">Activator</keyword>
<dbReference type="Gene3D" id="1.10.8.60">
    <property type="match status" value="1"/>
</dbReference>
<dbReference type="PANTHER" id="PTHR32071">
    <property type="entry name" value="TRANSCRIPTIONAL REGULATORY PROTEIN"/>
    <property type="match status" value="1"/>
</dbReference>
<evidence type="ECO:0000259" key="13">
    <source>
        <dbReference type="PROSITE" id="PS50112"/>
    </source>
</evidence>
<dbReference type="GO" id="GO:0005737">
    <property type="term" value="C:cytoplasm"/>
    <property type="evidence" value="ECO:0007669"/>
    <property type="project" value="UniProtKB-SubCell"/>
</dbReference>
<dbReference type="EMBL" id="CP038145">
    <property type="protein sequence ID" value="QBQ62953.1"/>
    <property type="molecule type" value="Genomic_DNA"/>
</dbReference>
<dbReference type="KEGG" id="aio:EXH44_01275"/>